<proteinExistence type="predicted"/>
<dbReference type="AlphaFoldDB" id="A0A0A2LNP7"/>
<keyword evidence="1" id="KW-0472">Membrane</keyword>
<dbReference type="EMBL" id="JRLV01000006">
    <property type="protein sequence ID" value="KGO81912.1"/>
    <property type="molecule type" value="Genomic_DNA"/>
</dbReference>
<dbReference type="Proteomes" id="UP000030129">
    <property type="component" value="Unassembled WGS sequence"/>
</dbReference>
<gene>
    <name evidence="2" type="ORF">Q763_06490</name>
</gene>
<keyword evidence="1" id="KW-0812">Transmembrane</keyword>
<reference evidence="2 3" key="1">
    <citation type="submission" date="2013-09" db="EMBL/GenBank/DDBJ databases">
        <authorList>
            <person name="Zeng Z."/>
            <person name="Chen C."/>
        </authorList>
    </citation>
    <scope>NUCLEOTIDE SEQUENCE [LARGE SCALE GENOMIC DNA]</scope>
    <source>
        <strain evidence="2 3">F44-8</strain>
    </source>
</reference>
<evidence type="ECO:0000256" key="1">
    <source>
        <dbReference type="SAM" id="Phobius"/>
    </source>
</evidence>
<dbReference type="STRING" id="1406840.Q763_06490"/>
<feature type="transmembrane region" description="Helical" evidence="1">
    <location>
        <begin position="69"/>
        <end position="87"/>
    </location>
</feature>
<dbReference type="eggNOG" id="ENOG5032JNM">
    <property type="taxonomic scope" value="Bacteria"/>
</dbReference>
<feature type="transmembrane region" description="Helical" evidence="1">
    <location>
        <begin position="43"/>
        <end position="63"/>
    </location>
</feature>
<dbReference type="RefSeq" id="WP_035132358.1">
    <property type="nucleotide sequence ID" value="NZ_JRLV01000006.1"/>
</dbReference>
<sequence length="159" mass="17735">MEKKFKTKTGYCHILPDNIVLTRDGVLGEISKITVGNTMVRSMVLYSLFLLYLIYKVVTLYGIGDIVRAILHLAVAALLFFVLLKSINNSATPVIPRNKIKSVTFKKATALTRACFLIDFEDEKGKLKKRLIMLPGSMSGGQEAVEDAVKIMQQEKLIV</sequence>
<protein>
    <submittedName>
        <fullName evidence="2">Phosphoribosylaminoimidazole-succinocarboxamide synthase</fullName>
    </submittedName>
</protein>
<accession>A0A0A2LNP7</accession>
<evidence type="ECO:0000313" key="2">
    <source>
        <dbReference type="EMBL" id="KGO81912.1"/>
    </source>
</evidence>
<keyword evidence="3" id="KW-1185">Reference proteome</keyword>
<keyword evidence="1" id="KW-1133">Transmembrane helix</keyword>
<comment type="caution">
    <text evidence="2">The sequence shown here is derived from an EMBL/GenBank/DDBJ whole genome shotgun (WGS) entry which is preliminary data.</text>
</comment>
<evidence type="ECO:0000313" key="3">
    <source>
        <dbReference type="Proteomes" id="UP000030129"/>
    </source>
</evidence>
<name>A0A0A2LNP7_9FLAO</name>
<organism evidence="2 3">
    <name type="scientific">Flavobacterium beibuense F44-8</name>
    <dbReference type="NCBI Taxonomy" id="1406840"/>
    <lineage>
        <taxon>Bacteria</taxon>
        <taxon>Pseudomonadati</taxon>
        <taxon>Bacteroidota</taxon>
        <taxon>Flavobacteriia</taxon>
        <taxon>Flavobacteriales</taxon>
        <taxon>Flavobacteriaceae</taxon>
        <taxon>Flavobacterium</taxon>
    </lineage>
</organism>